<name>A0A5C4NIV0_9RHOB</name>
<dbReference type="InterPro" id="IPR006026">
    <property type="entry name" value="Peptidase_Metallo"/>
</dbReference>
<comment type="subcellular location">
    <subcellularLocation>
        <location evidence="2">Secreted</location>
    </subcellularLocation>
</comment>
<dbReference type="OrthoDB" id="733404at2"/>
<dbReference type="InterPro" id="IPR001343">
    <property type="entry name" value="Hemolysn_Ca-bd"/>
</dbReference>
<dbReference type="InterPro" id="IPR013858">
    <property type="entry name" value="Peptidase_M10B_C"/>
</dbReference>
<dbReference type="InterPro" id="IPR024079">
    <property type="entry name" value="MetalloPept_cat_dom_sf"/>
</dbReference>
<dbReference type="Pfam" id="PF00413">
    <property type="entry name" value="Peptidase_M10"/>
    <property type="match status" value="1"/>
</dbReference>
<dbReference type="CDD" id="cd04277">
    <property type="entry name" value="ZnMc_serralysin_like"/>
    <property type="match status" value="1"/>
</dbReference>
<keyword evidence="5" id="KW-0645">Protease</keyword>
<keyword evidence="13" id="KW-1185">Reference proteome</keyword>
<dbReference type="SMART" id="SM00235">
    <property type="entry name" value="ZnMc"/>
    <property type="match status" value="1"/>
</dbReference>
<evidence type="ECO:0000256" key="2">
    <source>
        <dbReference type="ARBA" id="ARBA00004613"/>
    </source>
</evidence>
<comment type="caution">
    <text evidence="12">The sequence shown here is derived from an EMBL/GenBank/DDBJ whole genome shotgun (WGS) entry which is preliminary data.</text>
</comment>
<dbReference type="RefSeq" id="WP_139079748.1">
    <property type="nucleotide sequence ID" value="NZ_VDFV01000001.1"/>
</dbReference>
<dbReference type="SUPFAM" id="SSF55486">
    <property type="entry name" value="Metalloproteases ('zincins'), catalytic domain"/>
    <property type="match status" value="1"/>
</dbReference>
<evidence type="ECO:0000256" key="5">
    <source>
        <dbReference type="ARBA" id="ARBA00022670"/>
    </source>
</evidence>
<comment type="cofactor">
    <cofactor evidence="1">
        <name>Ca(2+)</name>
        <dbReference type="ChEBI" id="CHEBI:29108"/>
    </cofactor>
</comment>
<evidence type="ECO:0000256" key="8">
    <source>
        <dbReference type="ARBA" id="ARBA00022801"/>
    </source>
</evidence>
<keyword evidence="8" id="KW-0378">Hydrolase</keyword>
<keyword evidence="4" id="KW-0964">Secreted</keyword>
<protein>
    <recommendedName>
        <fullName evidence="11">Peptidase metallopeptidase domain-containing protein</fullName>
    </recommendedName>
</protein>
<proteinExistence type="inferred from homology"/>
<dbReference type="InterPro" id="IPR018511">
    <property type="entry name" value="Hemolysin-typ_Ca-bd_CS"/>
</dbReference>
<dbReference type="EMBL" id="VDFV01000001">
    <property type="protein sequence ID" value="TNC74754.1"/>
    <property type="molecule type" value="Genomic_DNA"/>
</dbReference>
<dbReference type="GO" id="GO:0004222">
    <property type="term" value="F:metalloendopeptidase activity"/>
    <property type="evidence" value="ECO:0007669"/>
    <property type="project" value="InterPro"/>
</dbReference>
<dbReference type="GO" id="GO:0008270">
    <property type="term" value="F:zinc ion binding"/>
    <property type="evidence" value="ECO:0007669"/>
    <property type="project" value="InterPro"/>
</dbReference>
<dbReference type="AlphaFoldDB" id="A0A5C4NIV0"/>
<dbReference type="InterPro" id="IPR034033">
    <property type="entry name" value="Serralysin-like"/>
</dbReference>
<sequence>MAPQPATTKTLSDYLVTGYWGDKNGGRHQFDTSTITVSLVGLNDTQKALAKSALAAWETVADVRFSMVGSGAQIVINDVEPGADTDVFYIPSSGQMVSGPNGEAPATVTIGEDWIRTYGTKVGDYAFHTYMHEIGHALGLGHPSTYEGGSTYANALFQNDSWQQTVMSYLDQDENPNVAGGKANLLTPMMADIMAIQQIYGRPTEGPTAGNTRWGKDSDLGTYLDGVFGAGAGDLSRNAMTIFDIGGADTIHFGDDTRAQTVNLGGGRFSSVYGLRDNLGIAHGTTIEHYVAGSGADKVTGNGANNVLTLGAGDDRAWGQVGRDRMLGQAGTDTLNGDRGADTLRGGTGNDVLNGGSGNDLLDGGSGNDRLSGGDGDDTFLFTGGRDVVLGFQNDDDTIRLNDALWGGGRTVGQVLTEFGTKLNNGDVALNFGDGDVLVLRDRTNITILLNDLAIV</sequence>
<dbReference type="PRINTS" id="PR00313">
    <property type="entry name" value="CABNDNGRPT"/>
</dbReference>
<evidence type="ECO:0000256" key="4">
    <source>
        <dbReference type="ARBA" id="ARBA00022525"/>
    </source>
</evidence>
<dbReference type="PROSITE" id="PS00330">
    <property type="entry name" value="HEMOLYSIN_CALCIUM"/>
    <property type="match status" value="3"/>
</dbReference>
<evidence type="ECO:0000313" key="13">
    <source>
        <dbReference type="Proteomes" id="UP000305709"/>
    </source>
</evidence>
<comment type="similarity">
    <text evidence="3">Belongs to the peptidase M10B family.</text>
</comment>
<dbReference type="PANTHER" id="PTHR38340:SF1">
    <property type="entry name" value="S-LAYER PROTEIN"/>
    <property type="match status" value="1"/>
</dbReference>
<dbReference type="GO" id="GO:0031012">
    <property type="term" value="C:extracellular matrix"/>
    <property type="evidence" value="ECO:0007669"/>
    <property type="project" value="InterPro"/>
</dbReference>
<evidence type="ECO:0000259" key="11">
    <source>
        <dbReference type="SMART" id="SM00235"/>
    </source>
</evidence>
<dbReference type="InterPro" id="IPR011049">
    <property type="entry name" value="Serralysin-like_metalloprot_C"/>
</dbReference>
<dbReference type="GO" id="GO:0006508">
    <property type="term" value="P:proteolysis"/>
    <property type="evidence" value="ECO:0007669"/>
    <property type="project" value="UniProtKB-KW"/>
</dbReference>
<evidence type="ECO:0000256" key="6">
    <source>
        <dbReference type="ARBA" id="ARBA00022723"/>
    </source>
</evidence>
<accession>A0A5C4NIV0</accession>
<organism evidence="12 13">
    <name type="scientific">Rubellimicrobium roseum</name>
    <dbReference type="NCBI Taxonomy" id="687525"/>
    <lineage>
        <taxon>Bacteria</taxon>
        <taxon>Pseudomonadati</taxon>
        <taxon>Pseudomonadota</taxon>
        <taxon>Alphaproteobacteria</taxon>
        <taxon>Rhodobacterales</taxon>
        <taxon>Roseobacteraceae</taxon>
        <taxon>Rubellimicrobium</taxon>
    </lineage>
</organism>
<evidence type="ECO:0000256" key="9">
    <source>
        <dbReference type="ARBA" id="ARBA00022833"/>
    </source>
</evidence>
<dbReference type="Gene3D" id="3.40.390.10">
    <property type="entry name" value="Collagenase (Catalytic Domain)"/>
    <property type="match status" value="1"/>
</dbReference>
<dbReference type="GO" id="GO:0005509">
    <property type="term" value="F:calcium ion binding"/>
    <property type="evidence" value="ECO:0007669"/>
    <property type="project" value="InterPro"/>
</dbReference>
<keyword evidence="6" id="KW-0479">Metal-binding</keyword>
<keyword evidence="7" id="KW-0677">Repeat</keyword>
<gene>
    <name evidence="12" type="ORF">FHG71_01050</name>
</gene>
<dbReference type="Pfam" id="PF00353">
    <property type="entry name" value="HemolysinCabind"/>
    <property type="match status" value="2"/>
</dbReference>
<evidence type="ECO:0000256" key="7">
    <source>
        <dbReference type="ARBA" id="ARBA00022737"/>
    </source>
</evidence>
<feature type="domain" description="Peptidase metallopeptidase" evidence="11">
    <location>
        <begin position="26"/>
        <end position="181"/>
    </location>
</feature>
<dbReference type="PANTHER" id="PTHR38340">
    <property type="entry name" value="S-LAYER PROTEIN"/>
    <property type="match status" value="1"/>
</dbReference>
<feature type="region of interest" description="Disordered" evidence="10">
    <location>
        <begin position="328"/>
        <end position="369"/>
    </location>
</feature>
<evidence type="ECO:0000313" key="12">
    <source>
        <dbReference type="EMBL" id="TNC74754.1"/>
    </source>
</evidence>
<dbReference type="InterPro" id="IPR001818">
    <property type="entry name" value="Pept_M10_metallopeptidase"/>
</dbReference>
<keyword evidence="9" id="KW-0862">Zinc</keyword>
<dbReference type="Proteomes" id="UP000305709">
    <property type="component" value="Unassembled WGS sequence"/>
</dbReference>
<dbReference type="Gene3D" id="2.150.10.10">
    <property type="entry name" value="Serralysin-like metalloprotease, C-terminal"/>
    <property type="match status" value="2"/>
</dbReference>
<feature type="compositionally biased region" description="Low complexity" evidence="10">
    <location>
        <begin position="350"/>
        <end position="369"/>
    </location>
</feature>
<dbReference type="SUPFAM" id="SSF51120">
    <property type="entry name" value="beta-Roll"/>
    <property type="match status" value="2"/>
</dbReference>
<dbReference type="GO" id="GO:0005615">
    <property type="term" value="C:extracellular space"/>
    <property type="evidence" value="ECO:0007669"/>
    <property type="project" value="InterPro"/>
</dbReference>
<dbReference type="Pfam" id="PF08548">
    <property type="entry name" value="Peptidase_M10_C"/>
    <property type="match status" value="1"/>
</dbReference>
<dbReference type="InterPro" id="IPR050557">
    <property type="entry name" value="RTX_toxin/Mannuronan_C5-epim"/>
</dbReference>
<reference evidence="12 13" key="1">
    <citation type="submission" date="2019-06" db="EMBL/GenBank/DDBJ databases">
        <authorList>
            <person name="Jiang L."/>
        </authorList>
    </citation>
    <scope>NUCLEOTIDE SEQUENCE [LARGE SCALE GENOMIC DNA]</scope>
    <source>
        <strain evidence="12 13">YIM 48858</strain>
    </source>
</reference>
<evidence type="ECO:0000256" key="3">
    <source>
        <dbReference type="ARBA" id="ARBA00009490"/>
    </source>
</evidence>
<evidence type="ECO:0000256" key="10">
    <source>
        <dbReference type="SAM" id="MobiDB-lite"/>
    </source>
</evidence>
<evidence type="ECO:0000256" key="1">
    <source>
        <dbReference type="ARBA" id="ARBA00001913"/>
    </source>
</evidence>